<name>A0ABR1IAL4_9HYPO</name>
<dbReference type="Proteomes" id="UP001498421">
    <property type="component" value="Unassembled WGS sequence"/>
</dbReference>
<feature type="compositionally biased region" description="Polar residues" evidence="3">
    <location>
        <begin position="544"/>
        <end position="560"/>
    </location>
</feature>
<evidence type="ECO:0000259" key="4">
    <source>
        <dbReference type="PROSITE" id="PS50118"/>
    </source>
</evidence>
<feature type="domain" description="HMG box" evidence="4">
    <location>
        <begin position="99"/>
        <end position="167"/>
    </location>
</feature>
<proteinExistence type="predicted"/>
<gene>
    <name evidence="5" type="primary">RFG1</name>
    <name evidence="5" type="ORF">QQZ08_002894</name>
</gene>
<feature type="compositionally biased region" description="Pro residues" evidence="3">
    <location>
        <begin position="331"/>
        <end position="340"/>
    </location>
</feature>
<dbReference type="SMART" id="SM00398">
    <property type="entry name" value="HMG"/>
    <property type="match status" value="1"/>
</dbReference>
<dbReference type="SUPFAM" id="SSF47095">
    <property type="entry name" value="HMG-box"/>
    <property type="match status" value="1"/>
</dbReference>
<feature type="region of interest" description="Disordered" evidence="3">
    <location>
        <begin position="519"/>
        <end position="560"/>
    </location>
</feature>
<dbReference type="InterPro" id="IPR050140">
    <property type="entry name" value="SRY-related_HMG-box_TF-like"/>
</dbReference>
<dbReference type="Pfam" id="PF00505">
    <property type="entry name" value="HMG_box"/>
    <property type="match status" value="1"/>
</dbReference>
<dbReference type="EMBL" id="JAZAVK010000018">
    <property type="protein sequence ID" value="KAK7430602.1"/>
    <property type="molecule type" value="Genomic_DNA"/>
</dbReference>
<evidence type="ECO:0000313" key="6">
    <source>
        <dbReference type="Proteomes" id="UP001498421"/>
    </source>
</evidence>
<feature type="compositionally biased region" description="Polar residues" evidence="3">
    <location>
        <begin position="283"/>
        <end position="298"/>
    </location>
</feature>
<organism evidence="5 6">
    <name type="scientific">Neonectria magnoliae</name>
    <dbReference type="NCBI Taxonomy" id="2732573"/>
    <lineage>
        <taxon>Eukaryota</taxon>
        <taxon>Fungi</taxon>
        <taxon>Dikarya</taxon>
        <taxon>Ascomycota</taxon>
        <taxon>Pezizomycotina</taxon>
        <taxon>Sordariomycetes</taxon>
        <taxon>Hypocreomycetidae</taxon>
        <taxon>Hypocreales</taxon>
        <taxon>Nectriaceae</taxon>
        <taxon>Neonectria</taxon>
    </lineage>
</organism>
<dbReference type="PANTHER" id="PTHR10270:SF320">
    <property type="entry name" value="BOX TRANSCRIPTIONAL REGULATOR, PUTATIVE (AFU_ORTHOLOGUE AFUA_4G10820)-RELATED"/>
    <property type="match status" value="1"/>
</dbReference>
<evidence type="ECO:0000256" key="2">
    <source>
        <dbReference type="PROSITE-ProRule" id="PRU00267"/>
    </source>
</evidence>
<feature type="DNA-binding region" description="HMG box" evidence="2">
    <location>
        <begin position="99"/>
        <end position="167"/>
    </location>
</feature>
<reference evidence="5 6" key="1">
    <citation type="journal article" date="2025" name="Microbiol. Resour. Announc.">
        <title>Draft genome sequences for Neonectria magnoliae and Neonectria punicea, canker pathogens of Liriodendron tulipifera and Acer saccharum in West Virginia.</title>
        <authorList>
            <person name="Petronek H.M."/>
            <person name="Kasson M.T."/>
            <person name="Metheny A.M."/>
            <person name="Stauder C.M."/>
            <person name="Lovett B."/>
            <person name="Lynch S.C."/>
            <person name="Garnas J.R."/>
            <person name="Kasson L.R."/>
            <person name="Stajich J.E."/>
        </authorList>
    </citation>
    <scope>NUCLEOTIDE SEQUENCE [LARGE SCALE GENOMIC DNA]</scope>
    <source>
        <strain evidence="5 6">NRRL 64651</strain>
    </source>
</reference>
<feature type="region of interest" description="Disordered" evidence="3">
    <location>
        <begin position="151"/>
        <end position="221"/>
    </location>
</feature>
<keyword evidence="1 2" id="KW-0238">DNA-binding</keyword>
<dbReference type="CDD" id="cd01389">
    <property type="entry name" value="HMG-box_ROX1-like"/>
    <property type="match status" value="1"/>
</dbReference>
<evidence type="ECO:0000256" key="1">
    <source>
        <dbReference type="ARBA" id="ARBA00023125"/>
    </source>
</evidence>
<evidence type="ECO:0000256" key="3">
    <source>
        <dbReference type="SAM" id="MobiDB-lite"/>
    </source>
</evidence>
<evidence type="ECO:0000313" key="5">
    <source>
        <dbReference type="EMBL" id="KAK7430602.1"/>
    </source>
</evidence>
<feature type="region of interest" description="Disordered" evidence="3">
    <location>
        <begin position="1"/>
        <end position="50"/>
    </location>
</feature>
<keyword evidence="6" id="KW-1185">Reference proteome</keyword>
<feature type="compositionally biased region" description="Basic and acidic residues" evidence="3">
    <location>
        <begin position="519"/>
        <end position="531"/>
    </location>
</feature>
<keyword evidence="2" id="KW-0539">Nucleus</keyword>
<dbReference type="InterPro" id="IPR009071">
    <property type="entry name" value="HMG_box_dom"/>
</dbReference>
<comment type="caution">
    <text evidence="5">The sequence shown here is derived from an EMBL/GenBank/DDBJ whole genome shotgun (WGS) entry which is preliminary data.</text>
</comment>
<feature type="region of interest" description="Disordered" evidence="3">
    <location>
        <begin position="279"/>
        <end position="402"/>
    </location>
</feature>
<accession>A0ABR1IAL4</accession>
<dbReference type="Gene3D" id="1.10.30.10">
    <property type="entry name" value="High mobility group box domain"/>
    <property type="match status" value="1"/>
</dbReference>
<dbReference type="InterPro" id="IPR036910">
    <property type="entry name" value="HMG_box_dom_sf"/>
</dbReference>
<dbReference type="PANTHER" id="PTHR10270">
    <property type="entry name" value="SOX TRANSCRIPTION FACTOR"/>
    <property type="match status" value="1"/>
</dbReference>
<protein>
    <submittedName>
        <fullName evidence="5">Slightly ste11-like protein</fullName>
    </submittedName>
</protein>
<sequence length="674" mass="74145">MTQVISLVAPPKAMTPVHSSSPMELDEDHDGPRALRAAADTPDSPSPRTIDLSRKRAVSINTADASYAKFEHLKLDPPTNMNIVSPRDHVCLCTPAPKIPRPRNAFILYRQHHQAQVVAQNPNLSNPDISKIIGEQWNEEPEDIKANWKGLADEEKQRHQRQYPDYRYQPRRGSRAQANRPGLSPADDGARCPKCNGRSIVNPRTPNVPLSASAAAPPGMRPYAPPARGDETDMALRRSYGSLPPTRSRYLSHQPNQHEAEEYDLESPEVKRRRFNAGGAYHSVTSPHMTPGQSSRTMSAGAPPSSMRHYLNATPGLPELGSLPRSQSGPMAPPPRPPMSGPWAEHSPHPSRHHGFDESLRLPPLQTSVSMSPTAAGEGDGRQAGTPVTGLGISAARDPQPRSVEATVMSVSFVRKMTVLGRICQPVSKVRGSEVDTRGPVIAVEGPKPRILQQVGKAVEKALMEPNQFNLKTWANHSIQELNDGDIFDHEREGEPSESHGRYVSHLRTMMLWHEKSQEIEQHIAHRDGSKPNEAGEIPRRGSAESSSSLDSHGKPTSSNVPVALLKEGYSLTVSDMLACNVPITDAYGPIDHWQWLATLWRGVVGPDLVVYVKPSMDEEIAKHGNVHVQKRPGLVLVRIPVGSDLDEATERRVGFEVVEWVRAESYREGFGKT</sequence>
<dbReference type="PROSITE" id="PS50118">
    <property type="entry name" value="HMG_BOX_2"/>
    <property type="match status" value="1"/>
</dbReference>